<dbReference type="RefSeq" id="WP_184925892.1">
    <property type="nucleotide sequence ID" value="NZ_JACHJR010000002.1"/>
</dbReference>
<evidence type="ECO:0000313" key="1">
    <source>
        <dbReference type="EMBL" id="MBB4951894.1"/>
    </source>
</evidence>
<evidence type="ECO:0000313" key="2">
    <source>
        <dbReference type="Proteomes" id="UP000573327"/>
    </source>
</evidence>
<protein>
    <submittedName>
        <fullName evidence="1">Uncharacterized protein</fullName>
    </submittedName>
</protein>
<sequence length="66" mass="7011">MTGRQEGILVGGLAQWLWRSGAALFGVSSVPWLIDTVSQDRPSVRAADTDQLLVLPDAPLIVTAPP</sequence>
<proteinExistence type="predicted"/>
<keyword evidence="2" id="KW-1185">Reference proteome</keyword>
<organism evidence="1 2">
    <name type="scientific">Kitasatospora gansuensis</name>
    <dbReference type="NCBI Taxonomy" id="258050"/>
    <lineage>
        <taxon>Bacteria</taxon>
        <taxon>Bacillati</taxon>
        <taxon>Actinomycetota</taxon>
        <taxon>Actinomycetes</taxon>
        <taxon>Kitasatosporales</taxon>
        <taxon>Streptomycetaceae</taxon>
        <taxon>Kitasatospora</taxon>
    </lineage>
</organism>
<accession>A0A7W7SK06</accession>
<dbReference type="EMBL" id="JACHJR010000002">
    <property type="protein sequence ID" value="MBB4951894.1"/>
    <property type="molecule type" value="Genomic_DNA"/>
</dbReference>
<dbReference type="Proteomes" id="UP000573327">
    <property type="component" value="Unassembled WGS sequence"/>
</dbReference>
<reference evidence="1 2" key="1">
    <citation type="submission" date="2020-08" db="EMBL/GenBank/DDBJ databases">
        <title>Sequencing the genomes of 1000 actinobacteria strains.</title>
        <authorList>
            <person name="Klenk H.-P."/>
        </authorList>
    </citation>
    <scope>NUCLEOTIDE SEQUENCE [LARGE SCALE GENOMIC DNA]</scope>
    <source>
        <strain evidence="1 2">DSM 44786</strain>
    </source>
</reference>
<gene>
    <name evidence="1" type="ORF">F4556_007548</name>
</gene>
<name>A0A7W7SK06_9ACTN</name>
<dbReference type="AlphaFoldDB" id="A0A7W7SK06"/>
<comment type="caution">
    <text evidence="1">The sequence shown here is derived from an EMBL/GenBank/DDBJ whole genome shotgun (WGS) entry which is preliminary data.</text>
</comment>